<dbReference type="Gene3D" id="1.10.506.10">
    <property type="entry name" value="GTPase Activation - p120gap, domain 1"/>
    <property type="match status" value="1"/>
</dbReference>
<accession>A0A177A9L5</accession>
<dbReference type="Proteomes" id="UP000077154">
    <property type="component" value="Unassembled WGS sequence"/>
</dbReference>
<dbReference type="InterPro" id="IPR039360">
    <property type="entry name" value="Ras_GTPase"/>
</dbReference>
<feature type="compositionally biased region" description="Polar residues" evidence="2">
    <location>
        <begin position="105"/>
        <end position="115"/>
    </location>
</feature>
<dbReference type="PROSITE" id="PS50018">
    <property type="entry name" value="RAS_GTPASE_ACTIV_2"/>
    <property type="match status" value="1"/>
</dbReference>
<feature type="region of interest" description="Disordered" evidence="2">
    <location>
        <begin position="1"/>
        <end position="215"/>
    </location>
</feature>
<dbReference type="VEuPathDB" id="FungiDB:GMDG_04978"/>
<name>A0A177A9L5_9PEZI</name>
<proteinExistence type="predicted"/>
<evidence type="ECO:0000259" key="3">
    <source>
        <dbReference type="PROSITE" id="PS50018"/>
    </source>
</evidence>
<feature type="compositionally biased region" description="Basic and acidic residues" evidence="2">
    <location>
        <begin position="1156"/>
        <end position="1165"/>
    </location>
</feature>
<feature type="region of interest" description="Disordered" evidence="2">
    <location>
        <begin position="1121"/>
        <end position="1180"/>
    </location>
</feature>
<dbReference type="InterPro" id="IPR008936">
    <property type="entry name" value="Rho_GTPase_activation_prot"/>
</dbReference>
<gene>
    <name evidence="4" type="ORF">VC83_06289</name>
</gene>
<feature type="compositionally biased region" description="Basic and acidic residues" evidence="2">
    <location>
        <begin position="1129"/>
        <end position="1141"/>
    </location>
</feature>
<dbReference type="CDD" id="cd05137">
    <property type="entry name" value="RasGAP_CLA2_BUD2"/>
    <property type="match status" value="1"/>
</dbReference>
<feature type="compositionally biased region" description="Polar residues" evidence="2">
    <location>
        <begin position="157"/>
        <end position="168"/>
    </location>
</feature>
<dbReference type="Pfam" id="PF00616">
    <property type="entry name" value="RasGAP"/>
    <property type="match status" value="1"/>
</dbReference>
<feature type="compositionally biased region" description="Basic and acidic residues" evidence="2">
    <location>
        <begin position="542"/>
        <end position="561"/>
    </location>
</feature>
<feature type="compositionally biased region" description="Polar residues" evidence="2">
    <location>
        <begin position="25"/>
        <end position="37"/>
    </location>
</feature>
<feature type="compositionally biased region" description="Polar residues" evidence="2">
    <location>
        <begin position="204"/>
        <end position="213"/>
    </location>
</feature>
<dbReference type="InterPro" id="IPR001936">
    <property type="entry name" value="RasGAP_dom"/>
</dbReference>
<feature type="compositionally biased region" description="Basic and acidic residues" evidence="2">
    <location>
        <begin position="88"/>
        <end position="97"/>
    </location>
</feature>
<dbReference type="GeneID" id="36289350"/>
<dbReference type="SUPFAM" id="SSF49562">
    <property type="entry name" value="C2 domain (Calcium/lipid-binding domain, CaLB)"/>
    <property type="match status" value="1"/>
</dbReference>
<dbReference type="SUPFAM" id="SSF48350">
    <property type="entry name" value="GTPase activation domain, GAP"/>
    <property type="match status" value="1"/>
</dbReference>
<evidence type="ECO:0000313" key="4">
    <source>
        <dbReference type="EMBL" id="OAF58819.1"/>
    </source>
</evidence>
<dbReference type="PANTHER" id="PTHR10194">
    <property type="entry name" value="RAS GTPASE-ACTIVATING PROTEINS"/>
    <property type="match status" value="1"/>
</dbReference>
<keyword evidence="1" id="KW-0343">GTPase activation</keyword>
<reference evidence="4" key="1">
    <citation type="submission" date="2016-03" db="EMBL/GenBank/DDBJ databases">
        <title>Updated assembly of Pseudogymnoascus destructans, the fungus causing white-nose syndrome of bats.</title>
        <authorList>
            <person name="Palmer J.M."/>
            <person name="Drees K.P."/>
            <person name="Foster J.T."/>
            <person name="Lindner D.L."/>
        </authorList>
    </citation>
    <scope>NUCLEOTIDE SEQUENCE [LARGE SCALE GENOMIC DNA]</scope>
    <source>
        <strain evidence="4">20631-21</strain>
    </source>
</reference>
<dbReference type="EMBL" id="KV441395">
    <property type="protein sequence ID" value="OAF58819.1"/>
    <property type="molecule type" value="Genomic_DNA"/>
</dbReference>
<feature type="domain" description="Ras-GAP" evidence="3">
    <location>
        <begin position="721"/>
        <end position="955"/>
    </location>
</feature>
<dbReference type="RefSeq" id="XP_024324103.1">
    <property type="nucleotide sequence ID" value="XM_024469891.1"/>
</dbReference>
<dbReference type="PANTHER" id="PTHR10194:SF60">
    <property type="entry name" value="RAS GTPASE-ACTIVATING PROTEIN RASKOL"/>
    <property type="match status" value="1"/>
</dbReference>
<evidence type="ECO:0000256" key="1">
    <source>
        <dbReference type="ARBA" id="ARBA00022468"/>
    </source>
</evidence>
<sequence>MDKAAQHDGQAAGGAVPPPAPGDNLLQQMQEAGTASAASEAPPRRKDDSIRVVTPEPTLPPGGGTGAGPSDVDVASQASPRSILGLEKPWERRRGLVFEDAFDTGESSGQQQNKSNESDVDDVSNLPRTRPRNRTIDGAQQQRRPSGQLPMRRHRTGSNYSGLSSSEENIPKEDPKYVAHAPTAFRSTQSQRAESVKKKPLLNRQPNTSSRSGSPIPFPAYVDTLPVPIATRDAIKVLKLMNGLNGRMKGEVEYQTSGHGSWARGVCYIDDKGTFLFEGTEDGPNHQTIVPDLRGCRMKPPIEENEENILDVSIASGMRLRLRPLDTSQYEYWLAALLSWQQNQDGSSASSSEAGELRSLSRRPSFSQAKDINIIKVGRVFLWDKGACQAAATAAGGRQRSDRAWRLVSCILQDNGELKLMTENDVSLLATIQLSQLSRCGIQELDKTVLNQEYCVAILPQYTAAATSISIVSPVFISLESRVLFEVWYVLLRTFTVPDMYGSQISADGSDGPDSLVIPTPDDLFRIEKTLSIRTVEAKLRPTGKKAEQPVDGRRGHKSEPDPSVGDYFAEVILDGEVRSRTTTKFGTNKPFWRDESEFGGLPAALPEISIALKRMKSKSQPQPQVHGSKSSVSVQTPEVVWEVLCGIVHIRMDQLDRGKDVENWWPALNEKKEVIGEMLIRVRHDELVVLLLKEYKALSDLLHKFTTGLTLQMSQYVPSKLRFLAETLLDVFQVSGQAQQWLVSLVEDEIDGISKETPVQRLRFSRRMGSNDSFDSVSDREVQLRDMNKSLTGEANLLFRGNSLLTQALDFHMRRLGKEYLEDLLSDKVREINAMNPDCEVDPSRVGASEDLDRNWATLNALTSDIWAHISASHNQCPPELRQILKYVRTVAEDRYGNFLRTAPYTSVSGFLFLRFFCPSLLNPKLFGLLRDHPHPRAQRTLTLIAKSLQVLANLSTFGQKEAWMEPMNRFLAQNRQNVKDFIDNICSIPVDRPRTPPPASYSTPLAILKRPPMTSREGFPSLPYLIDEARAYAALVRFWLEAVASDTARVAEFSGDLLAFHNECVALQKRADECLRRAEVEAKVEEPPELEWTDILRSLERSSALDQRTFTENDIVPHAANSYPHATPREAARWNRSDDSTIPAVPGWVGSETGSRERRERQTFWESTFGKESSRAPRPLAADAFGSSLDIGAAGASPPTERGGSRDGKGGKGFLSGVSGVLRKKGGGEKEREKERGKERAKAEKEAVKEEEREKEREKERERKERHMITRERNAQGSEEKGKGAAV</sequence>
<evidence type="ECO:0000256" key="2">
    <source>
        <dbReference type="SAM" id="MobiDB-lite"/>
    </source>
</evidence>
<feature type="region of interest" description="Disordered" evidence="2">
    <location>
        <begin position="1192"/>
        <end position="1289"/>
    </location>
</feature>
<feature type="compositionally biased region" description="Basic and acidic residues" evidence="2">
    <location>
        <begin position="1228"/>
        <end position="1289"/>
    </location>
</feature>
<dbReference type="GO" id="GO:0005096">
    <property type="term" value="F:GTPase activator activity"/>
    <property type="evidence" value="ECO:0007669"/>
    <property type="project" value="UniProtKB-KW"/>
</dbReference>
<dbReference type="OrthoDB" id="775356at2759"/>
<organism evidence="4">
    <name type="scientific">Pseudogymnoascus destructans</name>
    <dbReference type="NCBI Taxonomy" id="655981"/>
    <lineage>
        <taxon>Eukaryota</taxon>
        <taxon>Fungi</taxon>
        <taxon>Dikarya</taxon>
        <taxon>Ascomycota</taxon>
        <taxon>Pezizomycotina</taxon>
        <taxon>Leotiomycetes</taxon>
        <taxon>Thelebolales</taxon>
        <taxon>Thelebolaceae</taxon>
        <taxon>Pseudogymnoascus</taxon>
    </lineage>
</organism>
<feature type="region of interest" description="Disordered" evidence="2">
    <location>
        <begin position="542"/>
        <end position="564"/>
    </location>
</feature>
<dbReference type="SMART" id="SM00323">
    <property type="entry name" value="RasGAP"/>
    <property type="match status" value="1"/>
</dbReference>
<protein>
    <recommendedName>
        <fullName evidence="3">Ras-GAP domain-containing protein</fullName>
    </recommendedName>
</protein>
<dbReference type="eggNOG" id="KOG3508">
    <property type="taxonomic scope" value="Eukaryota"/>
</dbReference>
<dbReference type="InterPro" id="IPR035892">
    <property type="entry name" value="C2_domain_sf"/>
</dbReference>